<feature type="chain" id="PRO_5009523746" description="PKD domain-containing protein" evidence="2">
    <location>
        <begin position="23"/>
        <end position="446"/>
    </location>
</feature>
<dbReference type="InterPro" id="IPR035986">
    <property type="entry name" value="PKD_dom_sf"/>
</dbReference>
<dbReference type="SUPFAM" id="SSF49299">
    <property type="entry name" value="PKD domain"/>
    <property type="match status" value="1"/>
</dbReference>
<accession>A0A1F6DAP8</accession>
<dbReference type="InterPro" id="IPR002477">
    <property type="entry name" value="Peptidoglycan-bd-like"/>
</dbReference>
<dbReference type="CDD" id="cd00146">
    <property type="entry name" value="PKD"/>
    <property type="match status" value="1"/>
</dbReference>
<evidence type="ECO:0000256" key="1">
    <source>
        <dbReference type="SAM" id="Coils"/>
    </source>
</evidence>
<keyword evidence="2" id="KW-0732">Signal</keyword>
<organism evidence="4 5">
    <name type="scientific">Candidatus Kaiserbacteria bacterium RIFCSPHIGHO2_01_FULL_56_24</name>
    <dbReference type="NCBI Taxonomy" id="1798487"/>
    <lineage>
        <taxon>Bacteria</taxon>
        <taxon>Candidatus Kaiseribacteriota</taxon>
    </lineage>
</organism>
<reference evidence="4 5" key="1">
    <citation type="journal article" date="2016" name="Nat. Commun.">
        <title>Thousands of microbial genomes shed light on interconnected biogeochemical processes in an aquifer system.</title>
        <authorList>
            <person name="Anantharaman K."/>
            <person name="Brown C.T."/>
            <person name="Hug L.A."/>
            <person name="Sharon I."/>
            <person name="Castelle C.J."/>
            <person name="Probst A.J."/>
            <person name="Thomas B.C."/>
            <person name="Singh A."/>
            <person name="Wilkins M.J."/>
            <person name="Karaoz U."/>
            <person name="Brodie E.L."/>
            <person name="Williams K.H."/>
            <person name="Hubbard S.S."/>
            <person name="Banfield J.F."/>
        </authorList>
    </citation>
    <scope>NUCLEOTIDE SEQUENCE [LARGE SCALE GENOMIC DNA]</scope>
</reference>
<dbReference type="InterPro" id="IPR000601">
    <property type="entry name" value="PKD_dom"/>
</dbReference>
<name>A0A1F6DAP8_9BACT</name>
<comment type="caution">
    <text evidence="4">The sequence shown here is derived from an EMBL/GenBank/DDBJ whole genome shotgun (WGS) entry which is preliminary data.</text>
</comment>
<evidence type="ECO:0000313" key="5">
    <source>
        <dbReference type="Proteomes" id="UP000176377"/>
    </source>
</evidence>
<dbReference type="Pfam" id="PF01471">
    <property type="entry name" value="PG_binding_1"/>
    <property type="match status" value="1"/>
</dbReference>
<feature type="domain" description="PKD" evidence="3">
    <location>
        <begin position="255"/>
        <end position="305"/>
    </location>
</feature>
<evidence type="ECO:0000256" key="2">
    <source>
        <dbReference type="SAM" id="SignalP"/>
    </source>
</evidence>
<dbReference type="EMBL" id="MFLA01000032">
    <property type="protein sequence ID" value="OGG58489.1"/>
    <property type="molecule type" value="Genomic_DNA"/>
</dbReference>
<evidence type="ECO:0000313" key="4">
    <source>
        <dbReference type="EMBL" id="OGG58489.1"/>
    </source>
</evidence>
<dbReference type="Proteomes" id="UP000176377">
    <property type="component" value="Unassembled WGS sequence"/>
</dbReference>
<dbReference type="PROSITE" id="PS50093">
    <property type="entry name" value="PKD"/>
    <property type="match status" value="1"/>
</dbReference>
<protein>
    <recommendedName>
        <fullName evidence="3">PKD domain-containing protein</fullName>
    </recommendedName>
</protein>
<dbReference type="Pfam" id="PF00801">
    <property type="entry name" value="PKD"/>
    <property type="match status" value="1"/>
</dbReference>
<dbReference type="SUPFAM" id="SSF47090">
    <property type="entry name" value="PGBD-like"/>
    <property type="match status" value="1"/>
</dbReference>
<dbReference type="Gene3D" id="2.60.40.10">
    <property type="entry name" value="Immunoglobulins"/>
    <property type="match status" value="1"/>
</dbReference>
<dbReference type="AlphaFoldDB" id="A0A1F6DAP8"/>
<dbReference type="InterPro" id="IPR036366">
    <property type="entry name" value="PGBDSf"/>
</dbReference>
<evidence type="ECO:0000259" key="3">
    <source>
        <dbReference type="PROSITE" id="PS50093"/>
    </source>
</evidence>
<feature type="signal peptide" evidence="2">
    <location>
        <begin position="1"/>
        <end position="22"/>
    </location>
</feature>
<sequence length="446" mass="46029">MSRRTVLLLVSVLVIVPLVSSAQTVDELQAKINALLQQIKAVQEKISGTSSVVPAASAASSASSASACPVLKRMLGVGSRGGDVTQLQIFLKTQGYFSEEATGYFGVLTEAAVKRLQAASSVVSSGDAQSTGYGAVGPKTRARIAALCSAASAAATSAQPQCPMITSPTAPAAACGGTWEKLMSLGCHIGWRCILAFSGANKPPIVSSIDGPTTLAPSTFGSWKIQAIDPEQGALSYSITWGDEGIEDILRSIAGVGTTYSSASSLTHSYAKAGSYTMSVNVRDGAGNVASALLIIKVASDSVSTGSYFDPVSASATSTAGAACVTPWGVQVVSSGSTVYWQPYFTEGSYFATTSPIMRCDNGGWKKCDSMGESCQTYVVATSTSSTAALPSYVNKIGAPCPKPGQTMVVSVPPGTQLCQWLSCTITTEVQTITLRCNDNAWVDFK</sequence>
<proteinExistence type="predicted"/>
<gene>
    <name evidence="4" type="ORF">A2765_02030</name>
</gene>
<dbReference type="InterPro" id="IPR013783">
    <property type="entry name" value="Ig-like_fold"/>
</dbReference>
<keyword evidence="1" id="KW-0175">Coiled coil</keyword>
<feature type="coiled-coil region" evidence="1">
    <location>
        <begin position="18"/>
        <end position="45"/>
    </location>
</feature>
<dbReference type="InterPro" id="IPR036365">
    <property type="entry name" value="PGBD-like_sf"/>
</dbReference>
<dbReference type="Gene3D" id="1.10.101.10">
    <property type="entry name" value="PGBD-like superfamily/PGBD"/>
    <property type="match status" value="1"/>
</dbReference>